<protein>
    <submittedName>
        <fullName evidence="1">Uncharacterized protein</fullName>
    </submittedName>
</protein>
<accession>A0A5B7GR55</accession>
<dbReference type="Proteomes" id="UP000324222">
    <property type="component" value="Unassembled WGS sequence"/>
</dbReference>
<comment type="caution">
    <text evidence="1">The sequence shown here is derived from an EMBL/GenBank/DDBJ whole genome shotgun (WGS) entry which is preliminary data.</text>
</comment>
<evidence type="ECO:0000313" key="2">
    <source>
        <dbReference type="Proteomes" id="UP000324222"/>
    </source>
</evidence>
<name>A0A5B7GR55_PORTR</name>
<sequence>MATAWRWSNAVKSRYPIMLRIKNQVKNVTRTKKDVKAPSLSCGMLSEILLSFWVCVAQVRVLYRLIPGHDTDLKSEEYG</sequence>
<gene>
    <name evidence="1" type="ORF">E2C01_053572</name>
</gene>
<evidence type="ECO:0000313" key="1">
    <source>
        <dbReference type="EMBL" id="MPC59548.1"/>
    </source>
</evidence>
<proteinExistence type="predicted"/>
<reference evidence="1 2" key="1">
    <citation type="submission" date="2019-05" db="EMBL/GenBank/DDBJ databases">
        <title>Another draft genome of Portunus trituberculatus and its Hox gene families provides insights of decapod evolution.</title>
        <authorList>
            <person name="Jeong J.-H."/>
            <person name="Song I."/>
            <person name="Kim S."/>
            <person name="Choi T."/>
            <person name="Kim D."/>
            <person name="Ryu S."/>
            <person name="Kim W."/>
        </authorList>
    </citation>
    <scope>NUCLEOTIDE SEQUENCE [LARGE SCALE GENOMIC DNA]</scope>
    <source>
        <tissue evidence="1">Muscle</tissue>
    </source>
</reference>
<dbReference type="AlphaFoldDB" id="A0A5B7GR55"/>
<organism evidence="1 2">
    <name type="scientific">Portunus trituberculatus</name>
    <name type="common">Swimming crab</name>
    <name type="synonym">Neptunus trituberculatus</name>
    <dbReference type="NCBI Taxonomy" id="210409"/>
    <lineage>
        <taxon>Eukaryota</taxon>
        <taxon>Metazoa</taxon>
        <taxon>Ecdysozoa</taxon>
        <taxon>Arthropoda</taxon>
        <taxon>Crustacea</taxon>
        <taxon>Multicrustacea</taxon>
        <taxon>Malacostraca</taxon>
        <taxon>Eumalacostraca</taxon>
        <taxon>Eucarida</taxon>
        <taxon>Decapoda</taxon>
        <taxon>Pleocyemata</taxon>
        <taxon>Brachyura</taxon>
        <taxon>Eubrachyura</taxon>
        <taxon>Portunoidea</taxon>
        <taxon>Portunidae</taxon>
        <taxon>Portuninae</taxon>
        <taxon>Portunus</taxon>
    </lineage>
</organism>
<dbReference type="EMBL" id="VSRR010016664">
    <property type="protein sequence ID" value="MPC59548.1"/>
    <property type="molecule type" value="Genomic_DNA"/>
</dbReference>
<keyword evidence="2" id="KW-1185">Reference proteome</keyword>